<keyword evidence="2" id="KW-1185">Reference proteome</keyword>
<organism evidence="1 2">
    <name type="scientific">[Candida] subhashii</name>
    <dbReference type="NCBI Taxonomy" id="561895"/>
    <lineage>
        <taxon>Eukaryota</taxon>
        <taxon>Fungi</taxon>
        <taxon>Dikarya</taxon>
        <taxon>Ascomycota</taxon>
        <taxon>Saccharomycotina</taxon>
        <taxon>Pichiomycetes</taxon>
        <taxon>Debaryomycetaceae</taxon>
        <taxon>Spathaspora</taxon>
    </lineage>
</organism>
<evidence type="ECO:0000313" key="2">
    <source>
        <dbReference type="Proteomes" id="UP000694255"/>
    </source>
</evidence>
<dbReference type="RefSeq" id="XP_049265261.1">
    <property type="nucleotide sequence ID" value="XM_049405090.1"/>
</dbReference>
<dbReference type="AlphaFoldDB" id="A0A8J5V4D5"/>
<protein>
    <submittedName>
        <fullName evidence="1">Uncharacterized protein</fullName>
    </submittedName>
</protein>
<dbReference type="InterPro" id="IPR051320">
    <property type="entry name" value="Viral_Replic_Matur_Polypro"/>
</dbReference>
<accession>A0A8J5V4D5</accession>
<dbReference type="PANTHER" id="PTHR33064">
    <property type="entry name" value="POL PROTEIN"/>
    <property type="match status" value="1"/>
</dbReference>
<reference evidence="1 2" key="1">
    <citation type="journal article" date="2021" name="DNA Res.">
        <title>Genome analysis of Candida subhashii reveals its hybrid nature and dual mitochondrial genome conformations.</title>
        <authorList>
            <person name="Mixao V."/>
            <person name="Hegedusova E."/>
            <person name="Saus E."/>
            <person name="Pryszcz L.P."/>
            <person name="Cillingova A."/>
            <person name="Nosek J."/>
            <person name="Gabaldon T."/>
        </authorList>
    </citation>
    <scope>NUCLEOTIDE SEQUENCE [LARGE SCALE GENOMIC DNA]</scope>
    <source>
        <strain evidence="1 2">CBS 10753</strain>
    </source>
</reference>
<dbReference type="OrthoDB" id="4096693at2759"/>
<evidence type="ECO:0000313" key="1">
    <source>
        <dbReference type="EMBL" id="KAG7665029.1"/>
    </source>
</evidence>
<comment type="caution">
    <text evidence="1">The sequence shown here is derived from an EMBL/GenBank/DDBJ whole genome shotgun (WGS) entry which is preliminary data.</text>
</comment>
<dbReference type="PANTHER" id="PTHR33064:SF37">
    <property type="entry name" value="RIBONUCLEASE H"/>
    <property type="match status" value="1"/>
</dbReference>
<dbReference type="GeneID" id="73468238"/>
<sequence length="115" mass="13442">MNMEKTQFIEKMVTFLGYQITYKKIAPTNDKIQAIQNWDLPKTTTEVRSMVNFTNFFRNFIPNVSNITGPLTDLTKDNPGKRQPIQHNNQSINQCFQPTQEMFNEITNFSYLPTT</sequence>
<name>A0A8J5V4D5_9ASCO</name>
<proteinExistence type="predicted"/>
<dbReference type="Proteomes" id="UP000694255">
    <property type="component" value="Unassembled WGS sequence"/>
</dbReference>
<gene>
    <name evidence="1" type="ORF">J8A68_001437</name>
</gene>
<dbReference type="EMBL" id="JAGSYN010000054">
    <property type="protein sequence ID" value="KAG7665029.1"/>
    <property type="molecule type" value="Genomic_DNA"/>
</dbReference>